<protein>
    <submittedName>
        <fullName evidence="2">Uncharacterized protein</fullName>
    </submittedName>
</protein>
<organism evidence="2 3">
    <name type="scientific">Claviceps africana</name>
    <dbReference type="NCBI Taxonomy" id="83212"/>
    <lineage>
        <taxon>Eukaryota</taxon>
        <taxon>Fungi</taxon>
        <taxon>Dikarya</taxon>
        <taxon>Ascomycota</taxon>
        <taxon>Pezizomycotina</taxon>
        <taxon>Sordariomycetes</taxon>
        <taxon>Hypocreomycetidae</taxon>
        <taxon>Hypocreales</taxon>
        <taxon>Clavicipitaceae</taxon>
        <taxon>Claviceps</taxon>
    </lineage>
</organism>
<dbReference type="OrthoDB" id="10556149at2759"/>
<proteinExistence type="predicted"/>
<keyword evidence="1" id="KW-0732">Signal</keyword>
<feature type="signal peptide" evidence="1">
    <location>
        <begin position="1"/>
        <end position="21"/>
    </location>
</feature>
<dbReference type="Proteomes" id="UP000811619">
    <property type="component" value="Unassembled WGS sequence"/>
</dbReference>
<evidence type="ECO:0000313" key="3">
    <source>
        <dbReference type="Proteomes" id="UP000811619"/>
    </source>
</evidence>
<feature type="chain" id="PRO_5035461803" evidence="1">
    <location>
        <begin position="22"/>
        <end position="121"/>
    </location>
</feature>
<comment type="caution">
    <text evidence="2">The sequence shown here is derived from an EMBL/GenBank/DDBJ whole genome shotgun (WGS) entry which is preliminary data.</text>
</comment>
<evidence type="ECO:0000313" key="2">
    <source>
        <dbReference type="EMBL" id="KAG5929924.1"/>
    </source>
</evidence>
<dbReference type="EMBL" id="SRPY01000034">
    <property type="protein sequence ID" value="KAG5929924.1"/>
    <property type="molecule type" value="Genomic_DNA"/>
</dbReference>
<sequence length="121" mass="12874">MKFTTSAALAAIAVCAGQTFAQCQQGVQPGQTGPKASCDSVAAGHWKCAKYGAEITQPSNAPDFINFNAGRYPVTFEFSCLDDPTNKLTVYCPANAAGKFQFDCMSDGRTAKYYVNAPPKN</sequence>
<dbReference type="AlphaFoldDB" id="A0A8K0JCR7"/>
<reference evidence="2" key="1">
    <citation type="journal article" date="2020" name="bioRxiv">
        <title>Whole genome comparisons of ergot fungi reveals the divergence and evolution of species within the genus Claviceps are the result of varying mechanisms driving genome evolution and host range expansion.</title>
        <authorList>
            <person name="Wyka S.A."/>
            <person name="Mondo S.J."/>
            <person name="Liu M."/>
            <person name="Dettman J."/>
            <person name="Nalam V."/>
            <person name="Broders K.D."/>
        </authorList>
    </citation>
    <scope>NUCLEOTIDE SEQUENCE</scope>
    <source>
        <strain evidence="2">CCC 489</strain>
    </source>
</reference>
<keyword evidence="3" id="KW-1185">Reference proteome</keyword>
<accession>A0A8K0JCR7</accession>
<gene>
    <name evidence="2" type="ORF">E4U42_003985</name>
</gene>
<name>A0A8K0JCR7_9HYPO</name>
<evidence type="ECO:0000256" key="1">
    <source>
        <dbReference type="SAM" id="SignalP"/>
    </source>
</evidence>